<evidence type="ECO:0000313" key="9">
    <source>
        <dbReference type="EMBL" id="GMK56308.1"/>
    </source>
</evidence>
<dbReference type="Pfam" id="PF09430">
    <property type="entry name" value="EMC7_beta-sandw"/>
    <property type="match status" value="1"/>
</dbReference>
<comment type="caution">
    <text evidence="9">The sequence shown here is derived from an EMBL/GenBank/DDBJ whole genome shotgun (WGS) entry which is preliminary data.</text>
</comment>
<comment type="subcellular location">
    <subcellularLocation>
        <location evidence="1">Membrane</location>
        <topology evidence="1">Single-pass membrane protein</topology>
    </subcellularLocation>
</comment>
<keyword evidence="4" id="KW-1133">Transmembrane helix</keyword>
<evidence type="ECO:0000256" key="4">
    <source>
        <dbReference type="ARBA" id="ARBA00022989"/>
    </source>
</evidence>
<reference evidence="9" key="2">
    <citation type="submission" date="2023-06" db="EMBL/GenBank/DDBJ databases">
        <authorList>
            <person name="Kobayashi Y."/>
            <person name="Kayamori A."/>
            <person name="Aoki K."/>
            <person name="Shiwa Y."/>
            <person name="Fujita N."/>
            <person name="Sugita T."/>
            <person name="Iwasaki W."/>
            <person name="Tanaka N."/>
            <person name="Takashima M."/>
        </authorList>
    </citation>
    <scope>NUCLEOTIDE SEQUENCE</scope>
    <source>
        <strain evidence="9">HIS016</strain>
    </source>
</reference>
<dbReference type="PANTHER" id="PTHR13605:SF4">
    <property type="entry name" value="ER MEMBRANE PROTEIN COMPLEX SUBUNIT 7"/>
    <property type="match status" value="1"/>
</dbReference>
<dbReference type="InterPro" id="IPR019008">
    <property type="entry name" value="Beta_sandwich_EMC7"/>
</dbReference>
<sequence>MFAGLFFLLAALPALALDLSGHLANSQTLNTSSLPFDAYVDLDFGSAAAPFRADGSFSFGEVKAGQHVVRPMVRGFVMTDLLVTVPTDDAAPHVQLFIAGKEALPVSTSSLEFPLSVGASYAQEFYTAPNAMNMLEMLKSPMVLMMLASGVMAFVLPKVTANMDDPELKAELSAQNKRMTAASRMDWTGALASRLAGEQQSDDTAASAATGGSAGTLSPGPAVARPQGRGGASSAKRGGKRK</sequence>
<evidence type="ECO:0000256" key="1">
    <source>
        <dbReference type="ARBA" id="ARBA00004167"/>
    </source>
</evidence>
<dbReference type="AlphaFoldDB" id="A0AAD3TT04"/>
<feature type="region of interest" description="Disordered" evidence="6">
    <location>
        <begin position="194"/>
        <end position="242"/>
    </location>
</feature>
<keyword evidence="2" id="KW-0812">Transmembrane</keyword>
<feature type="domain" description="ER membrane protein complex subunit 7 beta-sandwich" evidence="8">
    <location>
        <begin position="33"/>
        <end position="145"/>
    </location>
</feature>
<dbReference type="EMBL" id="BTCM01000003">
    <property type="protein sequence ID" value="GMK56308.1"/>
    <property type="molecule type" value="Genomic_DNA"/>
</dbReference>
<organism evidence="9 10">
    <name type="scientific">Cutaneotrichosporon spelunceum</name>
    <dbReference type="NCBI Taxonomy" id="1672016"/>
    <lineage>
        <taxon>Eukaryota</taxon>
        <taxon>Fungi</taxon>
        <taxon>Dikarya</taxon>
        <taxon>Basidiomycota</taxon>
        <taxon>Agaricomycotina</taxon>
        <taxon>Tremellomycetes</taxon>
        <taxon>Trichosporonales</taxon>
        <taxon>Trichosporonaceae</taxon>
        <taxon>Cutaneotrichosporon</taxon>
    </lineage>
</organism>
<name>A0AAD3TT04_9TREE</name>
<dbReference type="Proteomes" id="UP001222932">
    <property type="component" value="Unassembled WGS sequence"/>
</dbReference>
<evidence type="ECO:0000259" key="8">
    <source>
        <dbReference type="Pfam" id="PF09430"/>
    </source>
</evidence>
<dbReference type="GO" id="GO:0072546">
    <property type="term" value="C:EMC complex"/>
    <property type="evidence" value="ECO:0007669"/>
    <property type="project" value="TreeGrafter"/>
</dbReference>
<evidence type="ECO:0000313" key="10">
    <source>
        <dbReference type="Proteomes" id="UP001222932"/>
    </source>
</evidence>
<keyword evidence="3 7" id="KW-0732">Signal</keyword>
<evidence type="ECO:0000256" key="7">
    <source>
        <dbReference type="SAM" id="SignalP"/>
    </source>
</evidence>
<evidence type="ECO:0000256" key="6">
    <source>
        <dbReference type="SAM" id="MobiDB-lite"/>
    </source>
</evidence>
<evidence type="ECO:0000256" key="3">
    <source>
        <dbReference type="ARBA" id="ARBA00022729"/>
    </source>
</evidence>
<evidence type="ECO:0000256" key="5">
    <source>
        <dbReference type="ARBA" id="ARBA00023136"/>
    </source>
</evidence>
<keyword evidence="5" id="KW-0472">Membrane</keyword>
<dbReference type="InterPro" id="IPR039163">
    <property type="entry name" value="EMC7"/>
</dbReference>
<feature type="compositionally biased region" description="Low complexity" evidence="6">
    <location>
        <begin position="202"/>
        <end position="211"/>
    </location>
</feature>
<feature type="chain" id="PRO_5041968143" description="ER membrane protein complex subunit 7 beta-sandwich domain-containing protein" evidence="7">
    <location>
        <begin position="17"/>
        <end position="242"/>
    </location>
</feature>
<reference evidence="9" key="1">
    <citation type="journal article" date="2023" name="BMC Genomics">
        <title>Chromosome-level genome assemblies of Cutaneotrichosporon spp. (Trichosporonales, Basidiomycota) reveal imbalanced evolution between nucleotide sequences and chromosome synteny.</title>
        <authorList>
            <person name="Kobayashi Y."/>
            <person name="Kayamori A."/>
            <person name="Aoki K."/>
            <person name="Shiwa Y."/>
            <person name="Matsutani M."/>
            <person name="Fujita N."/>
            <person name="Sugita T."/>
            <person name="Iwasaki W."/>
            <person name="Tanaka N."/>
            <person name="Takashima M."/>
        </authorList>
    </citation>
    <scope>NUCLEOTIDE SEQUENCE</scope>
    <source>
        <strain evidence="9">HIS016</strain>
    </source>
</reference>
<dbReference type="PANTHER" id="PTHR13605">
    <property type="entry name" value="ER MEMBRANE PROTEIN COMPLEX SUBUNIT 7"/>
    <property type="match status" value="1"/>
</dbReference>
<evidence type="ECO:0000256" key="2">
    <source>
        <dbReference type="ARBA" id="ARBA00022692"/>
    </source>
</evidence>
<keyword evidence="10" id="KW-1185">Reference proteome</keyword>
<protein>
    <recommendedName>
        <fullName evidence="8">ER membrane protein complex subunit 7 beta-sandwich domain-containing protein</fullName>
    </recommendedName>
</protein>
<proteinExistence type="predicted"/>
<accession>A0AAD3TT04</accession>
<gene>
    <name evidence="9" type="ORF">CspeluHIS016_0301480</name>
</gene>
<feature type="signal peptide" evidence="7">
    <location>
        <begin position="1"/>
        <end position="16"/>
    </location>
</feature>